<dbReference type="EMBL" id="JAIFRP010000022">
    <property type="protein sequence ID" value="KAK2585030.1"/>
    <property type="molecule type" value="Genomic_DNA"/>
</dbReference>
<sequence length="280" mass="31984">MEKRNPVDFPTKRFLYHDYASLRIPSLDSVKPALGQGGHVVKERVSRKRISSFIGIHCQILKEPPYGDFVSSTLERGKMMTLNVIAFCVFAILEGMVLAMEEPSSSSSSSSAHNQRLSQAISDLVFDEPEEKRGYTYVSEYKRLPVYNFGLGKRWADGNSDKRGRPFSFGLGKRIKPYSFGLGKRNNNQLEYQSSVMNSDYLPLDAYGKYLVRDDDNNELSNYIEEKRGNRLYNFGLGKRDWNAQADDTMPTGKRPNDMTGQRYMFGLGKRMMEEEDAIQ</sequence>
<evidence type="ECO:0000313" key="1">
    <source>
        <dbReference type="EMBL" id="KAK2585030.1"/>
    </source>
</evidence>
<name>A0AAD9RSE1_9HYME</name>
<dbReference type="AlphaFoldDB" id="A0AAD9RSE1"/>
<organism evidence="1 2">
    <name type="scientific">Odynerus spinipes</name>
    <dbReference type="NCBI Taxonomy" id="1348599"/>
    <lineage>
        <taxon>Eukaryota</taxon>
        <taxon>Metazoa</taxon>
        <taxon>Ecdysozoa</taxon>
        <taxon>Arthropoda</taxon>
        <taxon>Hexapoda</taxon>
        <taxon>Insecta</taxon>
        <taxon>Pterygota</taxon>
        <taxon>Neoptera</taxon>
        <taxon>Endopterygota</taxon>
        <taxon>Hymenoptera</taxon>
        <taxon>Apocrita</taxon>
        <taxon>Aculeata</taxon>
        <taxon>Vespoidea</taxon>
        <taxon>Vespidae</taxon>
        <taxon>Eumeninae</taxon>
        <taxon>Odynerus</taxon>
    </lineage>
</organism>
<evidence type="ECO:0000313" key="2">
    <source>
        <dbReference type="Proteomes" id="UP001258017"/>
    </source>
</evidence>
<gene>
    <name evidence="1" type="ORF">KPH14_008554</name>
</gene>
<proteinExistence type="predicted"/>
<dbReference type="Proteomes" id="UP001258017">
    <property type="component" value="Unassembled WGS sequence"/>
</dbReference>
<keyword evidence="2" id="KW-1185">Reference proteome</keyword>
<comment type="caution">
    <text evidence="1">The sequence shown here is derived from an EMBL/GenBank/DDBJ whole genome shotgun (WGS) entry which is preliminary data.</text>
</comment>
<reference evidence="1" key="2">
    <citation type="journal article" date="2023" name="Commun. Biol.">
        <title>Intrasexual cuticular hydrocarbon dimorphism in a wasp sheds light on hydrocarbon biosynthesis genes in Hymenoptera.</title>
        <authorList>
            <person name="Moris V.C."/>
            <person name="Podsiadlowski L."/>
            <person name="Martin S."/>
            <person name="Oeyen J.P."/>
            <person name="Donath A."/>
            <person name="Petersen M."/>
            <person name="Wilbrandt J."/>
            <person name="Misof B."/>
            <person name="Liedtke D."/>
            <person name="Thamm M."/>
            <person name="Scheiner R."/>
            <person name="Schmitt T."/>
            <person name="Niehuis O."/>
        </authorList>
    </citation>
    <scope>NUCLEOTIDE SEQUENCE</scope>
    <source>
        <strain evidence="1">GBR_01_08_01A</strain>
    </source>
</reference>
<evidence type="ECO:0008006" key="3">
    <source>
        <dbReference type="Google" id="ProtNLM"/>
    </source>
</evidence>
<reference evidence="1" key="1">
    <citation type="submission" date="2021-08" db="EMBL/GenBank/DDBJ databases">
        <authorList>
            <person name="Misof B."/>
            <person name="Oliver O."/>
            <person name="Podsiadlowski L."/>
            <person name="Donath A."/>
            <person name="Peters R."/>
            <person name="Mayer C."/>
            <person name="Rust J."/>
            <person name="Gunkel S."/>
            <person name="Lesny P."/>
            <person name="Martin S."/>
            <person name="Oeyen J.P."/>
            <person name="Petersen M."/>
            <person name="Panagiotis P."/>
            <person name="Wilbrandt J."/>
            <person name="Tanja T."/>
        </authorList>
    </citation>
    <scope>NUCLEOTIDE SEQUENCE</scope>
    <source>
        <strain evidence="1">GBR_01_08_01A</strain>
        <tissue evidence="1">Thorax + abdomen</tissue>
    </source>
</reference>
<protein>
    <recommendedName>
        <fullName evidence="3">Allatostatins</fullName>
    </recommendedName>
</protein>
<accession>A0AAD9RSE1</accession>